<proteinExistence type="predicted"/>
<sequence>MGIGYWVLGIGYWVLGIGYWGLGIGYWGLGIGYWVLGIGYWVLGIGYWVLIIPGWYKPPDLSMGLMQNRMAGDTYKEISHDFINYQLPIANHLNCLTEDEKSVNN</sequence>
<keyword evidence="1" id="KW-0472">Membrane</keyword>
<dbReference type="RefSeq" id="WP_013192147.1">
    <property type="nucleotide sequence ID" value="NC_014248.1"/>
</dbReference>
<organism evidence="2 3">
    <name type="scientific">Nostoc azollae (strain 0708)</name>
    <name type="common">Anabaena azollae (strain 0708)</name>
    <dbReference type="NCBI Taxonomy" id="551115"/>
    <lineage>
        <taxon>Bacteria</taxon>
        <taxon>Bacillati</taxon>
        <taxon>Cyanobacteriota</taxon>
        <taxon>Cyanophyceae</taxon>
        <taxon>Nostocales</taxon>
        <taxon>Nostocaceae</taxon>
        <taxon>Trichormus</taxon>
    </lineage>
</organism>
<keyword evidence="3" id="KW-1185">Reference proteome</keyword>
<keyword evidence="1" id="KW-0812">Transmembrane</keyword>
<accession>D7E3G4</accession>
<dbReference type="STRING" id="551115.Aazo_3525"/>
<gene>
    <name evidence="2" type="ordered locus">Aazo_3525</name>
</gene>
<keyword evidence="1" id="KW-1133">Transmembrane helix</keyword>
<name>D7E3G4_NOSA0</name>
<feature type="transmembrane region" description="Helical" evidence="1">
    <location>
        <begin position="5"/>
        <end position="27"/>
    </location>
</feature>
<evidence type="ECO:0000313" key="3">
    <source>
        <dbReference type="Proteomes" id="UP000001511"/>
    </source>
</evidence>
<protein>
    <submittedName>
        <fullName evidence="2">Uncharacterized protein</fullName>
    </submittedName>
</protein>
<dbReference type="EMBL" id="CP002059">
    <property type="protein sequence ID" value="ADI65133.1"/>
    <property type="molecule type" value="Genomic_DNA"/>
</dbReference>
<dbReference type="AlphaFoldDB" id="D7E3G4"/>
<dbReference type="KEGG" id="naz:Aazo_3525"/>
<dbReference type="HOGENOM" id="CLU_2233707_0_0_3"/>
<dbReference type="eggNOG" id="ENOG5033FDP">
    <property type="taxonomic scope" value="Bacteria"/>
</dbReference>
<evidence type="ECO:0000313" key="2">
    <source>
        <dbReference type="EMBL" id="ADI65133.1"/>
    </source>
</evidence>
<reference evidence="2 3" key="1">
    <citation type="journal article" date="2010" name="PLoS ONE">
        <title>Genome erosion in a nitrogen-fixing vertically transmitted endosymbiotic multicellular cyanobacterium.</title>
        <authorList>
            <person name="Ran L."/>
            <person name="Larsson J."/>
            <person name="Vigil-Stenman T."/>
            <person name="Nylander J.A."/>
            <person name="Ininbergs K."/>
            <person name="Zheng W.W."/>
            <person name="Lapidus A."/>
            <person name="Lowry S."/>
            <person name="Haselkorn R."/>
            <person name="Bergman B."/>
        </authorList>
    </citation>
    <scope>NUCLEOTIDE SEQUENCE [LARGE SCALE GENOMIC DNA]</scope>
    <source>
        <strain evidence="2 3">0708</strain>
    </source>
</reference>
<evidence type="ECO:0000256" key="1">
    <source>
        <dbReference type="SAM" id="Phobius"/>
    </source>
</evidence>
<feature type="transmembrane region" description="Helical" evidence="1">
    <location>
        <begin position="33"/>
        <end position="56"/>
    </location>
</feature>
<dbReference type="Proteomes" id="UP000001511">
    <property type="component" value="Chromosome"/>
</dbReference>